<dbReference type="Proteomes" id="UP001352852">
    <property type="component" value="Unassembled WGS sequence"/>
</dbReference>
<reference evidence="1 2" key="1">
    <citation type="submission" date="2021-06" db="EMBL/GenBank/DDBJ databases">
        <authorList>
            <person name="Palmer J.M."/>
        </authorList>
    </citation>
    <scope>NUCLEOTIDE SEQUENCE [LARGE SCALE GENOMIC DNA]</scope>
    <source>
        <strain evidence="1 2">CL_MEX2019</strain>
        <tissue evidence="1">Muscle</tissue>
    </source>
</reference>
<proteinExistence type="predicted"/>
<gene>
    <name evidence="1" type="ORF">CHARACLAT_020362</name>
</gene>
<evidence type="ECO:0000313" key="2">
    <source>
        <dbReference type="Proteomes" id="UP001352852"/>
    </source>
</evidence>
<organism evidence="1 2">
    <name type="scientific">Characodon lateralis</name>
    <dbReference type="NCBI Taxonomy" id="208331"/>
    <lineage>
        <taxon>Eukaryota</taxon>
        <taxon>Metazoa</taxon>
        <taxon>Chordata</taxon>
        <taxon>Craniata</taxon>
        <taxon>Vertebrata</taxon>
        <taxon>Euteleostomi</taxon>
        <taxon>Actinopterygii</taxon>
        <taxon>Neopterygii</taxon>
        <taxon>Teleostei</taxon>
        <taxon>Neoteleostei</taxon>
        <taxon>Acanthomorphata</taxon>
        <taxon>Ovalentaria</taxon>
        <taxon>Atherinomorphae</taxon>
        <taxon>Cyprinodontiformes</taxon>
        <taxon>Goodeidae</taxon>
        <taxon>Characodon</taxon>
    </lineage>
</organism>
<evidence type="ECO:0000313" key="1">
    <source>
        <dbReference type="EMBL" id="MED6274825.1"/>
    </source>
</evidence>
<accession>A0ABU7DKC6</accession>
<name>A0ABU7DKC6_9TELE</name>
<keyword evidence="2" id="KW-1185">Reference proteome</keyword>
<comment type="caution">
    <text evidence="1">The sequence shown here is derived from an EMBL/GenBank/DDBJ whole genome shotgun (WGS) entry which is preliminary data.</text>
</comment>
<protein>
    <submittedName>
        <fullName evidence="1">Uncharacterized protein</fullName>
    </submittedName>
</protein>
<sequence length="75" mass="9033">MEGPYTPLESRIVIMQDTQQENHEKTRVLYDQNWKKLRSLRERFEIVEAVGHLSYFRIRDALDQRKEGLESLGQR</sequence>
<dbReference type="EMBL" id="JAHUTJ010026506">
    <property type="protein sequence ID" value="MED6274825.1"/>
    <property type="molecule type" value="Genomic_DNA"/>
</dbReference>